<keyword evidence="2" id="KW-0479">Metal-binding</keyword>
<name>A0A507E5G7_9FUNG</name>
<accession>A0A507E5G7</accession>
<comment type="similarity">
    <text evidence="1">Belongs to the UPF0587 family.</text>
</comment>
<evidence type="ECO:0008006" key="6">
    <source>
        <dbReference type="Google" id="ProtNLM"/>
    </source>
</evidence>
<dbReference type="GO" id="GO:0008270">
    <property type="term" value="F:zinc ion binding"/>
    <property type="evidence" value="ECO:0007669"/>
    <property type="project" value="TreeGrafter"/>
</dbReference>
<evidence type="ECO:0000313" key="5">
    <source>
        <dbReference type="Proteomes" id="UP000318582"/>
    </source>
</evidence>
<dbReference type="Proteomes" id="UP000318582">
    <property type="component" value="Unassembled WGS sequence"/>
</dbReference>
<gene>
    <name evidence="4" type="ORF">PhCBS80983_g02694</name>
</gene>
<dbReference type="EMBL" id="QEAQ01000029">
    <property type="protein sequence ID" value="TPX59104.1"/>
    <property type="molecule type" value="Genomic_DNA"/>
</dbReference>
<evidence type="ECO:0000256" key="3">
    <source>
        <dbReference type="ARBA" id="ARBA00022833"/>
    </source>
</evidence>
<dbReference type="AlphaFoldDB" id="A0A507E5G7"/>
<evidence type="ECO:0000313" key="4">
    <source>
        <dbReference type="EMBL" id="TPX59104.1"/>
    </source>
</evidence>
<proteinExistence type="inferred from homology"/>
<reference evidence="4 5" key="1">
    <citation type="journal article" date="2019" name="Sci. Rep.">
        <title>Comparative genomics of chytrid fungi reveal insights into the obligate biotrophic and pathogenic lifestyle of Synchytrium endobioticum.</title>
        <authorList>
            <person name="van de Vossenberg B.T.L.H."/>
            <person name="Warris S."/>
            <person name="Nguyen H.D.T."/>
            <person name="van Gent-Pelzer M.P.E."/>
            <person name="Joly D.L."/>
            <person name="van de Geest H.C."/>
            <person name="Bonants P.J.M."/>
            <person name="Smith D.S."/>
            <person name="Levesque C.A."/>
            <person name="van der Lee T.A.J."/>
        </authorList>
    </citation>
    <scope>NUCLEOTIDE SEQUENCE [LARGE SCALE GENOMIC DNA]</scope>
    <source>
        <strain evidence="4 5">CBS 809.83</strain>
    </source>
</reference>
<dbReference type="PANTHER" id="PTHR12857:SF0">
    <property type="entry name" value="CXXC MOTIF CONTAINING ZINC BINDING PROTEIN"/>
    <property type="match status" value="1"/>
</dbReference>
<keyword evidence="3" id="KW-0862">Zinc</keyword>
<protein>
    <recommendedName>
        <fullName evidence="6">DUF866 domain-containing protein</fullName>
    </recommendedName>
</protein>
<dbReference type="STRING" id="109895.A0A507E5G7"/>
<sequence length="162" mass="18004">MQKFQISIRAELENVTAVQPEDVDEYDWKLRFKCVNCQEEHNGWVVVNASEEVEQSNGRGVANLVMRCKGCKNEGTANIITETLKAYGIERNGQYAPLVQLECRGLEPIAWGPADGWKAKGAESDTPFTEIPLGEGEEWAEYDEKASLPVGITDVEGKVDRA</sequence>
<organism evidence="4 5">
    <name type="scientific">Powellomyces hirtus</name>
    <dbReference type="NCBI Taxonomy" id="109895"/>
    <lineage>
        <taxon>Eukaryota</taxon>
        <taxon>Fungi</taxon>
        <taxon>Fungi incertae sedis</taxon>
        <taxon>Chytridiomycota</taxon>
        <taxon>Chytridiomycota incertae sedis</taxon>
        <taxon>Chytridiomycetes</taxon>
        <taxon>Spizellomycetales</taxon>
        <taxon>Powellomycetaceae</taxon>
        <taxon>Powellomyces</taxon>
    </lineage>
</organism>
<dbReference type="Pfam" id="PF05907">
    <property type="entry name" value="CXXC_Zn-b_euk"/>
    <property type="match status" value="1"/>
</dbReference>
<evidence type="ECO:0000256" key="1">
    <source>
        <dbReference type="ARBA" id="ARBA00007818"/>
    </source>
</evidence>
<dbReference type="SUPFAM" id="SSF141678">
    <property type="entry name" value="MAL13P1.257-like"/>
    <property type="match status" value="1"/>
</dbReference>
<dbReference type="PANTHER" id="PTHR12857">
    <property type="entry name" value="CXXC MOTIF CONTAINING ZINC BINDING PROTEIN"/>
    <property type="match status" value="1"/>
</dbReference>
<evidence type="ECO:0000256" key="2">
    <source>
        <dbReference type="ARBA" id="ARBA00022723"/>
    </source>
</evidence>
<keyword evidence="5" id="KW-1185">Reference proteome</keyword>
<comment type="caution">
    <text evidence="4">The sequence shown here is derived from an EMBL/GenBank/DDBJ whole genome shotgun (WGS) entry which is preliminary data.</text>
</comment>
<dbReference type="InterPro" id="IPR008584">
    <property type="entry name" value="CXXC_Zn-binding_euk"/>
</dbReference>